<reference evidence="7" key="1">
    <citation type="submission" date="2022-07" db="EMBL/GenBank/DDBJ databases">
        <title>Isolation, identification, and degradation of a PFOSA degrading strain from sewage treatment plant.</title>
        <authorList>
            <person name="Zhang L."/>
            <person name="Huo Y."/>
        </authorList>
    </citation>
    <scope>NUCLEOTIDE SEQUENCE</scope>
    <source>
        <strain evidence="7">C1</strain>
    </source>
</reference>
<accession>A0ABY5IVG1</accession>
<dbReference type="RefSeq" id="WP_256551206.1">
    <property type="nucleotide sequence ID" value="NZ_CP101751.1"/>
</dbReference>
<dbReference type="SUPFAM" id="SSF102114">
    <property type="entry name" value="Radical SAM enzymes"/>
    <property type="match status" value="1"/>
</dbReference>
<dbReference type="PANTHER" id="PTHR43409">
    <property type="entry name" value="ANAEROBIC MAGNESIUM-PROTOPORPHYRIN IX MONOMETHYL ESTER CYCLASE-RELATED"/>
    <property type="match status" value="1"/>
</dbReference>
<dbReference type="Gene3D" id="3.80.30.20">
    <property type="entry name" value="tm_1862 like domain"/>
    <property type="match status" value="1"/>
</dbReference>
<evidence type="ECO:0000256" key="4">
    <source>
        <dbReference type="ARBA" id="ARBA00023004"/>
    </source>
</evidence>
<dbReference type="Proteomes" id="UP001059844">
    <property type="component" value="Chromosome"/>
</dbReference>
<dbReference type="InterPro" id="IPR023404">
    <property type="entry name" value="rSAM_horseshoe"/>
</dbReference>
<name>A0ABY5IVG1_9FLAO</name>
<keyword evidence="5" id="KW-0411">Iron-sulfur</keyword>
<gene>
    <name evidence="7" type="ORF">NOX80_18065</name>
</gene>
<proteinExistence type="predicted"/>
<dbReference type="InterPro" id="IPR006638">
    <property type="entry name" value="Elp3/MiaA/NifB-like_rSAM"/>
</dbReference>
<evidence type="ECO:0000313" key="8">
    <source>
        <dbReference type="Proteomes" id="UP001059844"/>
    </source>
</evidence>
<dbReference type="SFLD" id="SFLDG01082">
    <property type="entry name" value="B12-binding_domain_containing"/>
    <property type="match status" value="1"/>
</dbReference>
<keyword evidence="4" id="KW-0408">Iron</keyword>
<dbReference type="PANTHER" id="PTHR43409:SF7">
    <property type="entry name" value="BLL1977 PROTEIN"/>
    <property type="match status" value="1"/>
</dbReference>
<evidence type="ECO:0000313" key="7">
    <source>
        <dbReference type="EMBL" id="UUC45512.1"/>
    </source>
</evidence>
<sequence length="733" mass="83853">MKPTTIFLITPPFTQLNTPYPGTAYVKGFLNTKNISSFQADLGIEVILKLFSKKGLIEMFAEIESQTTEWTDNSQRIIALQDEYIKTIDPVILFLQGKNPTLAHLICQEDFLPEASRFAQLEELDWAFGTMGTQDKAKHLATLYLEDISDLIVECIDPNFGFSRYAERLGRSANSFDELYNHLQQEYTYIDQITLQLLAERLSVLNPEIVAFSVPFPGNLYSAFRCAQWIKKHHPNIKVAMGGGFPNTELRSLSDVRVMEFFDFITLDDGEAPVENMIAYVAGKLSKEELKRTFILEDNKVVYYNNPACRDYKQSEVGTPDYTDLLLDQYISVIEIVNPMHRMWSDGRWNKLTMAHGCYWGKCTFCDISLDYIKVYEPIAAKMLVDRMEELITQTGQNGFHFVDEAAPPALMRAVALEILKRKLAVTWWTNIRFEKSFTKDLCLLLKASGCIAVSGGLEVASDRLLELIQKGVTVAQVARVNRNFTEAGIMVHAYLMYGFPTQTAQETIDSLEMVRQLFELGILQSGFWHQFAMTAHSPVGMYPEKFGVQKETETIGAFANNDIIHIDKTGTDHDKFSFGLKKSLFNYMHGICFDYPLQDWFDFKIPRTKVTSDYIYNALQDDDTFMIKPTAKVVWIGGKPTVSYFTKNKKGRQFEMASLTFHDKKESFVIQVNKEDAEWLISALPKMAVAQNKTLTFNEVKSDYENEDREDFELFWYSKPINTLRSSGLLVL</sequence>
<keyword evidence="3" id="KW-0479">Metal-binding</keyword>
<dbReference type="SFLD" id="SFLDS00029">
    <property type="entry name" value="Radical_SAM"/>
    <property type="match status" value="1"/>
</dbReference>
<dbReference type="SMART" id="SM00729">
    <property type="entry name" value="Elp3"/>
    <property type="match status" value="1"/>
</dbReference>
<keyword evidence="8" id="KW-1185">Reference proteome</keyword>
<evidence type="ECO:0000259" key="6">
    <source>
        <dbReference type="PROSITE" id="PS51918"/>
    </source>
</evidence>
<feature type="domain" description="Radical SAM core" evidence="6">
    <location>
        <begin position="344"/>
        <end position="573"/>
    </location>
</feature>
<organism evidence="7 8">
    <name type="scientific">Flavobacterium cerinum</name>
    <dbReference type="NCBI Taxonomy" id="2502784"/>
    <lineage>
        <taxon>Bacteria</taxon>
        <taxon>Pseudomonadati</taxon>
        <taxon>Bacteroidota</taxon>
        <taxon>Flavobacteriia</taxon>
        <taxon>Flavobacteriales</taxon>
        <taxon>Flavobacteriaceae</taxon>
        <taxon>Flavobacterium</taxon>
    </lineage>
</organism>
<dbReference type="PROSITE" id="PS51918">
    <property type="entry name" value="RADICAL_SAM"/>
    <property type="match status" value="1"/>
</dbReference>
<dbReference type="InterPro" id="IPR058240">
    <property type="entry name" value="rSAM_sf"/>
</dbReference>
<dbReference type="InterPro" id="IPR007197">
    <property type="entry name" value="rSAM"/>
</dbReference>
<protein>
    <submittedName>
        <fullName evidence="7">Radical SAM protein</fullName>
    </submittedName>
</protein>
<evidence type="ECO:0000256" key="5">
    <source>
        <dbReference type="ARBA" id="ARBA00023014"/>
    </source>
</evidence>
<dbReference type="InterPro" id="IPR051198">
    <property type="entry name" value="BchE-like"/>
</dbReference>
<evidence type="ECO:0000256" key="2">
    <source>
        <dbReference type="ARBA" id="ARBA00022691"/>
    </source>
</evidence>
<comment type="cofactor">
    <cofactor evidence="1">
        <name>[4Fe-4S] cluster</name>
        <dbReference type="ChEBI" id="CHEBI:49883"/>
    </cofactor>
</comment>
<dbReference type="Pfam" id="PF04055">
    <property type="entry name" value="Radical_SAM"/>
    <property type="match status" value="1"/>
</dbReference>
<dbReference type="EMBL" id="CP101751">
    <property type="protein sequence ID" value="UUC45512.1"/>
    <property type="molecule type" value="Genomic_DNA"/>
</dbReference>
<evidence type="ECO:0000256" key="1">
    <source>
        <dbReference type="ARBA" id="ARBA00001966"/>
    </source>
</evidence>
<keyword evidence="2" id="KW-0949">S-adenosyl-L-methionine</keyword>
<evidence type="ECO:0000256" key="3">
    <source>
        <dbReference type="ARBA" id="ARBA00022723"/>
    </source>
</evidence>